<dbReference type="InterPro" id="IPR006171">
    <property type="entry name" value="TOPRIM_dom"/>
</dbReference>
<evidence type="ECO:0000313" key="2">
    <source>
        <dbReference type="EMBL" id="OOH72968.1"/>
    </source>
</evidence>
<dbReference type="GO" id="GO:0008270">
    <property type="term" value="F:zinc ion binding"/>
    <property type="evidence" value="ECO:0007669"/>
    <property type="project" value="InterPro"/>
</dbReference>
<dbReference type="GO" id="GO:0004386">
    <property type="term" value="F:helicase activity"/>
    <property type="evidence" value="ECO:0007669"/>
    <property type="project" value="InterPro"/>
</dbReference>
<evidence type="ECO:0000259" key="1">
    <source>
        <dbReference type="SMART" id="SM00778"/>
    </source>
</evidence>
<dbReference type="EMBL" id="MPOJ01000010">
    <property type="protein sequence ID" value="OOH72968.1"/>
    <property type="molecule type" value="Genomic_DNA"/>
</dbReference>
<name>A0A1V3SW54_9BACT</name>
<sequence length="1117" mass="121606">MRSPFTGGGGAENPDWYSILASLGINVPQNPRRHGPCPICGGKDRFRFDNRNGEGTWFCNQGSAEHRDGKRAGNGTALLAGFFDIGHRDALGKIREISVDPGGVQVSSRPEKYAAPIPEVDSSSQRKVRRVINESVRLADIGEGSRLTLQAGKSAIEKYLSSRGLPLLLPEEARIQVHPDGIDVVIPLTGDGDLPSLHVTALSRDGRKRPLSWTGASCRYTLGQLSGSYASIPSGEKQISVPSFPSIRFYCLGEGLETTISGRFLSGWGGIFAVNSNGIQSFFDDPETVEIFRKNALGVAALVDRDGNETGQKASAALARKAKEAGIPVLFLLPPSVVRGSEKSADWNDALVELGEQGAKAALMLAISRSEEELAKNDSGKVIPIDKIRDVPGPASPPVKRVSLDEAAGMVRKLIRHRESNKPAIAGIDAGTGKSQILADSSWDRQIGGSPLLTITPTRALAEEAAEKGGGLFREGRTDDPARVGHCPIFPKIVPFSEKWRSVVAHKCLDCPFGGAAMDVIRGETPTESPCPHILHVNDSRTSPLLTATAAMLEGDPNLGSSRYGDAIIPRQVTLDDTSKLNDHRYIHGGHIGEWIRAAHYAINHDLAKIASGESDDGEESRQERIEATEALIPHLDALARLLSENPGEEQIRLVPEDWKEFSRLALSSKVRWMDGISAEAVYRDREGTLEIPLRGLKSLGEALERGTAWVRKSVLHFASPPKAFKAIQNGALVLDATPSLAVRQIVKALGGDVTEIRVQQPSLVVRQVASGSHGKTACLPDSPSFEREKSRFLSVVAGAVERHGAENIAVLSHKSFAEAVSGEIPAGVDVGWWGCHNRGLNDWETKTHIVAWGIPQLSPSVAEREYMSDRQGVLEAGGTAWPEWNGARGEKWYGIPGQAKEIRANGYLNDFVDNWARERTTAELVQAIGRLRAVRRHDTSLSVEIHSDFPFLGSFGLEIHEVTRPKWRTMADYQKERKDGQVEKGVIAFHATGGGGRRLANEWLKEHGLDGIKPASWPELKEIAGGSRREYILFPSGTIPDFFGKDVCLLIKALDRLADWAAEEAMTLTELAKVDLVDPDPLELVALKILRASVREGERREVPRELWVRDRLRSGS</sequence>
<dbReference type="Pfam" id="PF08273">
    <property type="entry name" value="Zn_Ribbon_Prim"/>
    <property type="match status" value="1"/>
</dbReference>
<dbReference type="RefSeq" id="WP_041772078.1">
    <property type="nucleotide sequence ID" value="NZ_MPOJ01000010.1"/>
</dbReference>
<comment type="caution">
    <text evidence="2">The sequence shown here is derived from an EMBL/GenBank/DDBJ whole genome shotgun (WGS) entry which is preliminary data.</text>
</comment>
<dbReference type="InterPro" id="IPR013237">
    <property type="entry name" value="Phage_T7_Gp4_N"/>
</dbReference>
<dbReference type="SMART" id="SM00778">
    <property type="entry name" value="Prim_Zn_Ribbon"/>
    <property type="match status" value="1"/>
</dbReference>
<protein>
    <recommendedName>
        <fullName evidence="1">DNA primase/helicase Gp4 N-terminal Bacteriophage T7-like domain-containing protein</fullName>
    </recommendedName>
</protein>
<dbReference type="Pfam" id="PF13362">
    <property type="entry name" value="Toprim_3"/>
    <property type="match status" value="1"/>
</dbReference>
<dbReference type="SUPFAM" id="SSF57783">
    <property type="entry name" value="Zinc beta-ribbon"/>
    <property type="match status" value="1"/>
</dbReference>
<organism evidence="2 3">
    <name type="scientific">Leptospirillum ferriphilum</name>
    <dbReference type="NCBI Taxonomy" id="178606"/>
    <lineage>
        <taxon>Bacteria</taxon>
        <taxon>Pseudomonadati</taxon>
        <taxon>Nitrospirota</taxon>
        <taxon>Nitrospiria</taxon>
        <taxon>Nitrospirales</taxon>
        <taxon>Nitrospiraceae</taxon>
        <taxon>Leptospirillum</taxon>
    </lineage>
</organism>
<proteinExistence type="predicted"/>
<feature type="domain" description="DNA primase/helicase Gp4 N-terminal Bacteriophage T7-like" evidence="1">
    <location>
        <begin position="32"/>
        <end position="76"/>
    </location>
</feature>
<dbReference type="Proteomes" id="UP000188586">
    <property type="component" value="Unassembled WGS sequence"/>
</dbReference>
<gene>
    <name evidence="2" type="ORF">BOX24_06220</name>
</gene>
<evidence type="ECO:0000313" key="3">
    <source>
        <dbReference type="Proteomes" id="UP000188586"/>
    </source>
</evidence>
<reference evidence="2 3" key="1">
    <citation type="submission" date="2016-11" db="EMBL/GenBank/DDBJ databases">
        <title>Comparative genomics of co-occurring bacteria in distinct bioleaching systems unravels niche-specific adaptation.</title>
        <authorList>
            <person name="Zhang X."/>
            <person name="Liu X."/>
            <person name="Yin H."/>
        </authorList>
    </citation>
    <scope>NUCLEOTIDE SEQUENCE [LARGE SCALE GENOMIC DNA]</scope>
    <source>
        <strain evidence="2 3">DX</strain>
    </source>
</reference>
<accession>A0A1V3SW54</accession>
<dbReference type="AlphaFoldDB" id="A0A1V3SW54"/>